<accession>A0ABV7ADV5</accession>
<keyword evidence="9" id="KW-1185">Reference proteome</keyword>
<evidence type="ECO:0000256" key="6">
    <source>
        <dbReference type="SAM" id="Phobius"/>
    </source>
</evidence>
<keyword evidence="5 6" id="KW-0472">Membrane</keyword>
<feature type="transmembrane region" description="Helical" evidence="6">
    <location>
        <begin position="40"/>
        <end position="60"/>
    </location>
</feature>
<name>A0ABV7ADV5_9RHOB</name>
<evidence type="ECO:0000313" key="8">
    <source>
        <dbReference type="EMBL" id="MFC2967120.1"/>
    </source>
</evidence>
<evidence type="ECO:0000256" key="5">
    <source>
        <dbReference type="ARBA" id="ARBA00023136"/>
    </source>
</evidence>
<feature type="transmembrane region" description="Helical" evidence="6">
    <location>
        <begin position="12"/>
        <end position="28"/>
    </location>
</feature>
<keyword evidence="3 6" id="KW-0812">Transmembrane</keyword>
<dbReference type="PANTHER" id="PTHR30485">
    <property type="entry name" value="NI/FE-HYDROGENASE 1 B-TYPE CYTOCHROME SUBUNIT"/>
    <property type="match status" value="1"/>
</dbReference>
<dbReference type="Pfam" id="PF01292">
    <property type="entry name" value="Ni_hydr_CYTB"/>
    <property type="match status" value="1"/>
</dbReference>
<evidence type="ECO:0000313" key="9">
    <source>
        <dbReference type="Proteomes" id="UP001595443"/>
    </source>
</evidence>
<evidence type="ECO:0000256" key="4">
    <source>
        <dbReference type="ARBA" id="ARBA00022989"/>
    </source>
</evidence>
<comment type="subcellular location">
    <subcellularLocation>
        <location evidence="1">Cell membrane</location>
        <topology evidence="1">Multi-pass membrane protein</topology>
    </subcellularLocation>
</comment>
<evidence type="ECO:0000259" key="7">
    <source>
        <dbReference type="Pfam" id="PF01292"/>
    </source>
</evidence>
<keyword evidence="2" id="KW-1003">Cell membrane</keyword>
<feature type="domain" description="Cytochrome b561 bacterial/Ni-hydrogenase" evidence="7">
    <location>
        <begin position="5"/>
        <end position="200"/>
    </location>
</feature>
<reference evidence="9" key="1">
    <citation type="journal article" date="2019" name="Int. J. Syst. Evol. Microbiol.">
        <title>The Global Catalogue of Microorganisms (GCM) 10K type strain sequencing project: providing services to taxonomists for standard genome sequencing and annotation.</title>
        <authorList>
            <consortium name="The Broad Institute Genomics Platform"/>
            <consortium name="The Broad Institute Genome Sequencing Center for Infectious Disease"/>
            <person name="Wu L."/>
            <person name="Ma J."/>
        </authorList>
    </citation>
    <scope>NUCLEOTIDE SEQUENCE [LARGE SCALE GENOMIC DNA]</scope>
    <source>
        <strain evidence="9">KCTC 62192</strain>
    </source>
</reference>
<evidence type="ECO:0000256" key="1">
    <source>
        <dbReference type="ARBA" id="ARBA00004651"/>
    </source>
</evidence>
<evidence type="ECO:0000256" key="3">
    <source>
        <dbReference type="ARBA" id="ARBA00022692"/>
    </source>
</evidence>
<dbReference type="InterPro" id="IPR011577">
    <property type="entry name" value="Cyt_b561_bac/Ni-Hgenase"/>
</dbReference>
<dbReference type="Proteomes" id="UP001595443">
    <property type="component" value="Unassembled WGS sequence"/>
</dbReference>
<dbReference type="PANTHER" id="PTHR30485:SF2">
    <property type="entry name" value="BLL0597 PROTEIN"/>
    <property type="match status" value="1"/>
</dbReference>
<dbReference type="SUPFAM" id="SSF81342">
    <property type="entry name" value="Transmembrane di-heme cytochromes"/>
    <property type="match status" value="1"/>
</dbReference>
<dbReference type="EMBL" id="JBHRSK010000004">
    <property type="protein sequence ID" value="MFC2967120.1"/>
    <property type="molecule type" value="Genomic_DNA"/>
</dbReference>
<organism evidence="8 9">
    <name type="scientific">Acidimangrovimonas pyrenivorans</name>
    <dbReference type="NCBI Taxonomy" id="2030798"/>
    <lineage>
        <taxon>Bacteria</taxon>
        <taxon>Pseudomonadati</taxon>
        <taxon>Pseudomonadota</taxon>
        <taxon>Alphaproteobacteria</taxon>
        <taxon>Rhodobacterales</taxon>
        <taxon>Paracoccaceae</taxon>
        <taxon>Acidimangrovimonas</taxon>
    </lineage>
</organism>
<sequence>MTVRVWDPMIRLFHWGLVAAFATAWLTSEGNEALHQTAGYVVAGLIAFRLVWGLVGGRYARFTQFLRGPGATLGYLGAMLKGRETRYLGHNPAGAAMIVALLLALSGTAYTGWLMAEPARIAALPTLPAIVSPAFADSDEGEEGAEYGAGAEGGIGGEAVEDLHEVLANLTLLLVALHVGGVVLASLRHRENLARSMVTGRKRAPEPGDIA</sequence>
<proteinExistence type="predicted"/>
<dbReference type="InterPro" id="IPR051542">
    <property type="entry name" value="Hydrogenase_cytochrome"/>
</dbReference>
<keyword evidence="4 6" id="KW-1133">Transmembrane helix</keyword>
<protein>
    <submittedName>
        <fullName evidence="8">Cytochrome b/b6 domain-containing protein</fullName>
    </submittedName>
</protein>
<dbReference type="InterPro" id="IPR016174">
    <property type="entry name" value="Di-haem_cyt_TM"/>
</dbReference>
<feature type="transmembrane region" description="Helical" evidence="6">
    <location>
        <begin position="166"/>
        <end position="187"/>
    </location>
</feature>
<dbReference type="RefSeq" id="WP_377831761.1">
    <property type="nucleotide sequence ID" value="NZ_JBHRSK010000004.1"/>
</dbReference>
<dbReference type="Gene3D" id="1.20.950.20">
    <property type="entry name" value="Transmembrane di-heme cytochromes, Chain C"/>
    <property type="match status" value="1"/>
</dbReference>
<comment type="caution">
    <text evidence="8">The sequence shown here is derived from an EMBL/GenBank/DDBJ whole genome shotgun (WGS) entry which is preliminary data.</text>
</comment>
<feature type="transmembrane region" description="Helical" evidence="6">
    <location>
        <begin position="93"/>
        <end position="116"/>
    </location>
</feature>
<gene>
    <name evidence="8" type="ORF">ACFOES_03365</name>
</gene>
<evidence type="ECO:0000256" key="2">
    <source>
        <dbReference type="ARBA" id="ARBA00022475"/>
    </source>
</evidence>